<evidence type="ECO:0000259" key="7">
    <source>
        <dbReference type="PROSITE" id="PS51005"/>
    </source>
</evidence>
<evidence type="ECO:0000256" key="5">
    <source>
        <dbReference type="ARBA" id="ARBA00023242"/>
    </source>
</evidence>
<evidence type="ECO:0000256" key="2">
    <source>
        <dbReference type="ARBA" id="ARBA00023015"/>
    </source>
</evidence>
<dbReference type="PROSITE" id="PS51005">
    <property type="entry name" value="NAC"/>
    <property type="match status" value="1"/>
</dbReference>
<accession>A0A811MJC4</accession>
<dbReference type="InterPro" id="IPR003441">
    <property type="entry name" value="NAC-dom"/>
</dbReference>
<evidence type="ECO:0000256" key="6">
    <source>
        <dbReference type="SAM" id="MobiDB-lite"/>
    </source>
</evidence>
<keyword evidence="9" id="KW-1185">Reference proteome</keyword>
<comment type="caution">
    <text evidence="8">The sequence shown here is derived from an EMBL/GenBank/DDBJ whole genome shotgun (WGS) entry which is preliminary data.</text>
</comment>
<organism evidence="8 9">
    <name type="scientific">Miscanthus lutarioriparius</name>
    <dbReference type="NCBI Taxonomy" id="422564"/>
    <lineage>
        <taxon>Eukaryota</taxon>
        <taxon>Viridiplantae</taxon>
        <taxon>Streptophyta</taxon>
        <taxon>Embryophyta</taxon>
        <taxon>Tracheophyta</taxon>
        <taxon>Spermatophyta</taxon>
        <taxon>Magnoliopsida</taxon>
        <taxon>Liliopsida</taxon>
        <taxon>Poales</taxon>
        <taxon>Poaceae</taxon>
        <taxon>PACMAD clade</taxon>
        <taxon>Panicoideae</taxon>
        <taxon>Andropogonodae</taxon>
        <taxon>Andropogoneae</taxon>
        <taxon>Saccharinae</taxon>
        <taxon>Miscanthus</taxon>
    </lineage>
</organism>
<dbReference type="AlphaFoldDB" id="A0A811MJC4"/>
<name>A0A811MJC4_9POAL</name>
<dbReference type="SUPFAM" id="SSF101941">
    <property type="entry name" value="NAC domain"/>
    <property type="match status" value="1"/>
</dbReference>
<dbReference type="Proteomes" id="UP000604825">
    <property type="component" value="Unassembled WGS sequence"/>
</dbReference>
<protein>
    <recommendedName>
        <fullName evidence="7">NAC domain-containing protein</fullName>
    </recommendedName>
</protein>
<dbReference type="Gene3D" id="2.170.150.80">
    <property type="entry name" value="NAC domain"/>
    <property type="match status" value="1"/>
</dbReference>
<evidence type="ECO:0000256" key="4">
    <source>
        <dbReference type="ARBA" id="ARBA00023163"/>
    </source>
</evidence>
<keyword evidence="4" id="KW-0804">Transcription</keyword>
<feature type="region of interest" description="Disordered" evidence="6">
    <location>
        <begin position="171"/>
        <end position="193"/>
    </location>
</feature>
<evidence type="ECO:0000256" key="3">
    <source>
        <dbReference type="ARBA" id="ARBA00023125"/>
    </source>
</evidence>
<dbReference type="OrthoDB" id="695854at2759"/>
<evidence type="ECO:0000313" key="9">
    <source>
        <dbReference type="Proteomes" id="UP000604825"/>
    </source>
</evidence>
<proteinExistence type="predicted"/>
<dbReference type="GO" id="GO:0005634">
    <property type="term" value="C:nucleus"/>
    <property type="evidence" value="ECO:0007669"/>
    <property type="project" value="UniProtKB-SubCell"/>
</dbReference>
<dbReference type="InterPro" id="IPR036093">
    <property type="entry name" value="NAC_dom_sf"/>
</dbReference>
<dbReference type="GO" id="GO:0006355">
    <property type="term" value="P:regulation of DNA-templated transcription"/>
    <property type="evidence" value="ECO:0007669"/>
    <property type="project" value="InterPro"/>
</dbReference>
<dbReference type="Pfam" id="PF02365">
    <property type="entry name" value="NAM"/>
    <property type="match status" value="1"/>
</dbReference>
<comment type="subcellular location">
    <subcellularLocation>
        <location evidence="1">Nucleus</location>
    </subcellularLocation>
</comment>
<keyword evidence="5" id="KW-0539">Nucleus</keyword>
<evidence type="ECO:0000256" key="1">
    <source>
        <dbReference type="ARBA" id="ARBA00004123"/>
    </source>
</evidence>
<sequence>MEGLEKYYEFSPSDQRLIDAYLRRKIAGKDVGSGSIHDADVTSNHPYHLVRKHAPAPGSLNGGVDKGVWFFFSPKRYVGNSKASARSGSRLRNWARTVLGVDGKKKGAWHTEGRKKTVHGSSGGYFQKLSYEEVTPSGSVVKTGWLMIEYAIEEDHGGGGAMVIGKVYKSPRGPGSDVPSSSSKRKADVVEQPVVEQLQRPWNRTHEEAGHVFGWQPAAARGLDNDRLLRGCAGGVSRYRSHIGKRRIGDVGGPMHREDKSGA</sequence>
<dbReference type="GO" id="GO:0003677">
    <property type="term" value="F:DNA binding"/>
    <property type="evidence" value="ECO:0007669"/>
    <property type="project" value="UniProtKB-KW"/>
</dbReference>
<reference evidence="8" key="1">
    <citation type="submission" date="2020-10" db="EMBL/GenBank/DDBJ databases">
        <authorList>
            <person name="Han B."/>
            <person name="Lu T."/>
            <person name="Zhao Q."/>
            <person name="Huang X."/>
            <person name="Zhao Y."/>
        </authorList>
    </citation>
    <scope>NUCLEOTIDE SEQUENCE</scope>
</reference>
<feature type="domain" description="NAC" evidence="7">
    <location>
        <begin position="4"/>
        <end position="170"/>
    </location>
</feature>
<keyword evidence="2" id="KW-0805">Transcription regulation</keyword>
<keyword evidence="3" id="KW-0238">DNA-binding</keyword>
<dbReference type="EMBL" id="CAJGYO010000001">
    <property type="protein sequence ID" value="CAD6207213.1"/>
    <property type="molecule type" value="Genomic_DNA"/>
</dbReference>
<evidence type="ECO:0000313" key="8">
    <source>
        <dbReference type="EMBL" id="CAD6207213.1"/>
    </source>
</evidence>
<dbReference type="PANTHER" id="PTHR31989">
    <property type="entry name" value="NAC DOMAIN-CONTAINING PROTEIN 82-RELATED"/>
    <property type="match status" value="1"/>
</dbReference>
<gene>
    <name evidence="8" type="ORF">NCGR_LOCUS4794</name>
</gene>